<organism evidence="1">
    <name type="scientific">Rhizophora mucronata</name>
    <name type="common">Asiatic mangrove</name>
    <dbReference type="NCBI Taxonomy" id="61149"/>
    <lineage>
        <taxon>Eukaryota</taxon>
        <taxon>Viridiplantae</taxon>
        <taxon>Streptophyta</taxon>
        <taxon>Embryophyta</taxon>
        <taxon>Tracheophyta</taxon>
        <taxon>Spermatophyta</taxon>
        <taxon>Magnoliopsida</taxon>
        <taxon>eudicotyledons</taxon>
        <taxon>Gunneridae</taxon>
        <taxon>Pentapetalae</taxon>
        <taxon>rosids</taxon>
        <taxon>fabids</taxon>
        <taxon>Malpighiales</taxon>
        <taxon>Rhizophoraceae</taxon>
        <taxon>Rhizophora</taxon>
    </lineage>
</organism>
<proteinExistence type="predicted"/>
<dbReference type="EMBL" id="GGEC01000413">
    <property type="protein sequence ID" value="MBW80896.1"/>
    <property type="molecule type" value="Transcribed_RNA"/>
</dbReference>
<reference evidence="1" key="1">
    <citation type="submission" date="2018-02" db="EMBL/GenBank/DDBJ databases">
        <title>Rhizophora mucronata_Transcriptome.</title>
        <authorList>
            <person name="Meera S.P."/>
            <person name="Sreeshan A."/>
            <person name="Augustine A."/>
        </authorList>
    </citation>
    <scope>NUCLEOTIDE SEQUENCE</scope>
    <source>
        <tissue evidence="1">Leaf</tissue>
    </source>
</reference>
<dbReference type="AlphaFoldDB" id="A0A2P2II47"/>
<evidence type="ECO:0000313" key="1">
    <source>
        <dbReference type="EMBL" id="MBW80896.1"/>
    </source>
</evidence>
<protein>
    <submittedName>
        <fullName evidence="1">Uncharacterized protein</fullName>
    </submittedName>
</protein>
<accession>A0A2P2II47</accession>
<sequence>MGWTDLCPRAFRVSVNLCSSHFESW</sequence>
<name>A0A2P2II47_RHIMU</name>